<reference evidence="1 2" key="1">
    <citation type="journal article" date="2021" name="Commun. Biol.">
        <title>The genome of Shorea leprosula (Dipterocarpaceae) highlights the ecological relevance of drought in aseasonal tropical rainforests.</title>
        <authorList>
            <person name="Ng K.K.S."/>
            <person name="Kobayashi M.J."/>
            <person name="Fawcett J.A."/>
            <person name="Hatakeyama M."/>
            <person name="Paape T."/>
            <person name="Ng C.H."/>
            <person name="Ang C.C."/>
            <person name="Tnah L.H."/>
            <person name="Lee C.T."/>
            <person name="Nishiyama T."/>
            <person name="Sese J."/>
            <person name="O'Brien M.J."/>
            <person name="Copetti D."/>
            <person name="Mohd Noor M.I."/>
            <person name="Ong R.C."/>
            <person name="Putra M."/>
            <person name="Sireger I.Z."/>
            <person name="Indrioko S."/>
            <person name="Kosugi Y."/>
            <person name="Izuno A."/>
            <person name="Isagi Y."/>
            <person name="Lee S.L."/>
            <person name="Shimizu K.K."/>
        </authorList>
    </citation>
    <scope>NUCLEOTIDE SEQUENCE [LARGE SCALE GENOMIC DNA]</scope>
    <source>
        <strain evidence="1">214</strain>
    </source>
</reference>
<comment type="caution">
    <text evidence="1">The sequence shown here is derived from an EMBL/GenBank/DDBJ whole genome shotgun (WGS) entry which is preliminary data.</text>
</comment>
<evidence type="ECO:0000313" key="2">
    <source>
        <dbReference type="Proteomes" id="UP001054252"/>
    </source>
</evidence>
<evidence type="ECO:0000313" key="1">
    <source>
        <dbReference type="EMBL" id="GKV45179.1"/>
    </source>
</evidence>
<organism evidence="1 2">
    <name type="scientific">Rubroshorea leprosula</name>
    <dbReference type="NCBI Taxonomy" id="152421"/>
    <lineage>
        <taxon>Eukaryota</taxon>
        <taxon>Viridiplantae</taxon>
        <taxon>Streptophyta</taxon>
        <taxon>Embryophyta</taxon>
        <taxon>Tracheophyta</taxon>
        <taxon>Spermatophyta</taxon>
        <taxon>Magnoliopsida</taxon>
        <taxon>eudicotyledons</taxon>
        <taxon>Gunneridae</taxon>
        <taxon>Pentapetalae</taxon>
        <taxon>rosids</taxon>
        <taxon>malvids</taxon>
        <taxon>Malvales</taxon>
        <taxon>Dipterocarpaceae</taxon>
        <taxon>Rubroshorea</taxon>
    </lineage>
</organism>
<accession>A0AAV5M7J6</accession>
<keyword evidence="2" id="KW-1185">Reference proteome</keyword>
<gene>
    <name evidence="1" type="ORF">SLEP1_g52290</name>
</gene>
<dbReference type="AlphaFoldDB" id="A0AAV5M7J6"/>
<proteinExistence type="predicted"/>
<dbReference type="EMBL" id="BPVZ01000191">
    <property type="protein sequence ID" value="GKV45179.1"/>
    <property type="molecule type" value="Genomic_DNA"/>
</dbReference>
<name>A0AAV5M7J6_9ROSI</name>
<protein>
    <submittedName>
        <fullName evidence="1">Uncharacterized protein</fullName>
    </submittedName>
</protein>
<dbReference type="Proteomes" id="UP001054252">
    <property type="component" value="Unassembled WGS sequence"/>
</dbReference>
<sequence length="174" mass="19465">MHPLGGRISSVVKKKKATTKLELGRKCVGNSLTLDVIRLALRVEKKISKKNIISASKLRDFGASRGTQASKTIAKTLVKAEKEASLSRLAQSNTRKCFKCQGFGHIAFNYPSRRVVTIIRGEIHEASDDEAEKEHNDEIESAQLEEELILANHGESLVVHQRFHATITKDEDWF</sequence>